<dbReference type="AlphaFoldDB" id="A0AAV5S3G3"/>
<dbReference type="PROSITE" id="PS00195">
    <property type="entry name" value="GLUTAREDOXIN_1"/>
    <property type="match status" value="1"/>
</dbReference>
<keyword evidence="1" id="KW-1015">Disulfide bond</keyword>
<dbReference type="Proteomes" id="UP001377567">
    <property type="component" value="Unassembled WGS sequence"/>
</dbReference>
<evidence type="ECO:0000313" key="5">
    <source>
        <dbReference type="Proteomes" id="UP001377567"/>
    </source>
</evidence>
<dbReference type="PRINTS" id="PR00160">
    <property type="entry name" value="GLUTAREDOXIN"/>
</dbReference>
<evidence type="ECO:0000256" key="2">
    <source>
        <dbReference type="ARBA" id="ARBA00023284"/>
    </source>
</evidence>
<dbReference type="InterPro" id="IPR002109">
    <property type="entry name" value="Glutaredoxin"/>
</dbReference>
<dbReference type="PANTHER" id="PTHR45694:SF18">
    <property type="entry name" value="GLUTAREDOXIN-1-RELATED"/>
    <property type="match status" value="1"/>
</dbReference>
<dbReference type="GO" id="GO:0034599">
    <property type="term" value="P:cellular response to oxidative stress"/>
    <property type="evidence" value="ECO:0007669"/>
    <property type="project" value="TreeGrafter"/>
</dbReference>
<dbReference type="SUPFAM" id="SSF52833">
    <property type="entry name" value="Thioredoxin-like"/>
    <property type="match status" value="1"/>
</dbReference>
<dbReference type="InterPro" id="IPR014025">
    <property type="entry name" value="Glutaredoxin_subgr"/>
</dbReference>
<sequence length="136" mass="15253">MHFLLYVLAAILVVFFVYQGFMSLPPKATPEQVAQVQKMIDDNAIFIASKSNCPHCKSAIATLFYEWKVPVGDALVLQLDTMEDGPIIQQALEQINGQRTVPHIYIGKEFIGGNDKLQQLSYSGALKWKLEKVVKI</sequence>
<gene>
    <name evidence="4" type="ORF">DAKH74_046890</name>
</gene>
<reference evidence="4 5" key="1">
    <citation type="journal article" date="2023" name="Elife">
        <title>Identification of key yeast species and microbe-microbe interactions impacting larval growth of Drosophila in the wild.</title>
        <authorList>
            <person name="Mure A."/>
            <person name="Sugiura Y."/>
            <person name="Maeda R."/>
            <person name="Honda K."/>
            <person name="Sakurai N."/>
            <person name="Takahashi Y."/>
            <person name="Watada M."/>
            <person name="Katoh T."/>
            <person name="Gotoh A."/>
            <person name="Gotoh Y."/>
            <person name="Taniguchi I."/>
            <person name="Nakamura K."/>
            <person name="Hayashi T."/>
            <person name="Katayama T."/>
            <person name="Uemura T."/>
            <person name="Hattori Y."/>
        </authorList>
    </citation>
    <scope>NUCLEOTIDE SEQUENCE [LARGE SCALE GENOMIC DNA]</scope>
    <source>
        <strain evidence="4 5">KH-74</strain>
    </source>
</reference>
<evidence type="ECO:0000313" key="4">
    <source>
        <dbReference type="EMBL" id="GMM58073.1"/>
    </source>
</evidence>
<comment type="caution">
    <text evidence="4">The sequence shown here is derived from an EMBL/GenBank/DDBJ whole genome shotgun (WGS) entry which is preliminary data.</text>
</comment>
<keyword evidence="2" id="KW-0676">Redox-active center</keyword>
<organism evidence="4 5">
    <name type="scientific">Maudiozyma humilis</name>
    <name type="common">Sour dough yeast</name>
    <name type="synonym">Kazachstania humilis</name>
    <dbReference type="NCBI Taxonomy" id="51915"/>
    <lineage>
        <taxon>Eukaryota</taxon>
        <taxon>Fungi</taxon>
        <taxon>Dikarya</taxon>
        <taxon>Ascomycota</taxon>
        <taxon>Saccharomycotina</taxon>
        <taxon>Saccharomycetes</taxon>
        <taxon>Saccharomycetales</taxon>
        <taxon>Saccharomycetaceae</taxon>
        <taxon>Maudiozyma</taxon>
    </lineage>
</organism>
<dbReference type="PANTHER" id="PTHR45694">
    <property type="entry name" value="GLUTAREDOXIN 2"/>
    <property type="match status" value="1"/>
</dbReference>
<dbReference type="Pfam" id="PF00462">
    <property type="entry name" value="Glutaredoxin"/>
    <property type="match status" value="1"/>
</dbReference>
<proteinExistence type="predicted"/>
<dbReference type="InterPro" id="IPR036249">
    <property type="entry name" value="Thioredoxin-like_sf"/>
</dbReference>
<dbReference type="GO" id="GO:0005737">
    <property type="term" value="C:cytoplasm"/>
    <property type="evidence" value="ECO:0007669"/>
    <property type="project" value="TreeGrafter"/>
</dbReference>
<feature type="domain" description="Glutaredoxin" evidence="3">
    <location>
        <begin position="45"/>
        <end position="111"/>
    </location>
</feature>
<protein>
    <recommendedName>
        <fullName evidence="3">Glutaredoxin domain-containing protein</fullName>
    </recommendedName>
</protein>
<dbReference type="EMBL" id="BTGD01000018">
    <property type="protein sequence ID" value="GMM58073.1"/>
    <property type="molecule type" value="Genomic_DNA"/>
</dbReference>
<dbReference type="PROSITE" id="PS51354">
    <property type="entry name" value="GLUTAREDOXIN_2"/>
    <property type="match status" value="1"/>
</dbReference>
<dbReference type="InterPro" id="IPR011767">
    <property type="entry name" value="GLR_AS"/>
</dbReference>
<name>A0AAV5S3G3_MAUHU</name>
<dbReference type="CDD" id="cd03419">
    <property type="entry name" value="GRX_GRXh_1_2_like"/>
    <property type="match status" value="1"/>
</dbReference>
<dbReference type="Gene3D" id="3.40.30.10">
    <property type="entry name" value="Glutaredoxin"/>
    <property type="match status" value="1"/>
</dbReference>
<evidence type="ECO:0000259" key="3">
    <source>
        <dbReference type="Pfam" id="PF00462"/>
    </source>
</evidence>
<keyword evidence="5" id="KW-1185">Reference proteome</keyword>
<accession>A0AAV5S3G3</accession>
<dbReference type="GO" id="GO:0015038">
    <property type="term" value="F:glutathione disulfide oxidoreductase activity"/>
    <property type="evidence" value="ECO:0007669"/>
    <property type="project" value="TreeGrafter"/>
</dbReference>
<evidence type="ECO:0000256" key="1">
    <source>
        <dbReference type="ARBA" id="ARBA00023157"/>
    </source>
</evidence>
<dbReference type="GO" id="GO:0005634">
    <property type="term" value="C:nucleus"/>
    <property type="evidence" value="ECO:0007669"/>
    <property type="project" value="TreeGrafter"/>
</dbReference>